<dbReference type="Proteomes" id="UP000275385">
    <property type="component" value="Unassembled WGS sequence"/>
</dbReference>
<protein>
    <submittedName>
        <fullName evidence="1">Uncharacterized protein</fullName>
    </submittedName>
</protein>
<accession>A0A420YF32</accession>
<sequence>MVTEKTGGLFRLLSRLISTTLPPPTQSVLAHFVTLVGIYFNGSVRPRLDDWRV</sequence>
<dbReference type="AlphaFoldDB" id="A0A420YF32"/>
<comment type="caution">
    <text evidence="1">The sequence shown here is derived from an EMBL/GenBank/DDBJ whole genome shotgun (WGS) entry which is preliminary data.</text>
</comment>
<dbReference type="OrthoDB" id="6921389at2759"/>
<reference evidence="1 2" key="1">
    <citation type="submission" date="2018-08" db="EMBL/GenBank/DDBJ databases">
        <title>Draft genome of the lignicolous fungus Coniochaeta pulveracea.</title>
        <authorList>
            <person name="Borstlap C.J."/>
            <person name="De Witt R.N."/>
            <person name="Botha A."/>
            <person name="Volschenk H."/>
        </authorList>
    </citation>
    <scope>NUCLEOTIDE SEQUENCE [LARGE SCALE GENOMIC DNA]</scope>
    <source>
        <strain evidence="1 2">CAB683</strain>
    </source>
</reference>
<name>A0A420YF32_9PEZI</name>
<gene>
    <name evidence="1" type="ORF">DL546_007426</name>
</gene>
<evidence type="ECO:0000313" key="1">
    <source>
        <dbReference type="EMBL" id="RKU46290.1"/>
    </source>
</evidence>
<evidence type="ECO:0000313" key="2">
    <source>
        <dbReference type="Proteomes" id="UP000275385"/>
    </source>
</evidence>
<keyword evidence="2" id="KW-1185">Reference proteome</keyword>
<proteinExistence type="predicted"/>
<organism evidence="1 2">
    <name type="scientific">Coniochaeta pulveracea</name>
    <dbReference type="NCBI Taxonomy" id="177199"/>
    <lineage>
        <taxon>Eukaryota</taxon>
        <taxon>Fungi</taxon>
        <taxon>Dikarya</taxon>
        <taxon>Ascomycota</taxon>
        <taxon>Pezizomycotina</taxon>
        <taxon>Sordariomycetes</taxon>
        <taxon>Sordariomycetidae</taxon>
        <taxon>Coniochaetales</taxon>
        <taxon>Coniochaetaceae</taxon>
        <taxon>Coniochaeta</taxon>
    </lineage>
</organism>
<dbReference type="EMBL" id="QVQW01000015">
    <property type="protein sequence ID" value="RKU46290.1"/>
    <property type="molecule type" value="Genomic_DNA"/>
</dbReference>